<sequence length="182" mass="20673">MTNDPSYQKLFSDGVKLHELGIAGDKNAVKKACDIFAKLHKADPQDHLAEAYFGSSTALLGRDSIDPNQKLKLTLRGIKMLDKVIAKDPQNIETRSIRAYVNFNLPEMVFHRTGSAVEDFNTLITMYEHDKKAISEDFYHQVLYDLGVAYKRVGKIEQMKTVWAKLSQMTKDPIILKKIAQE</sequence>
<dbReference type="AlphaFoldDB" id="L0F9F1"/>
<gene>
    <name evidence="1" type="ordered locus">Desdi_3049</name>
</gene>
<reference evidence="2" key="1">
    <citation type="submission" date="2012-02" db="EMBL/GenBank/DDBJ databases">
        <title>Complete sequence of Desulfitobacterium dichloroeliminans LMG P-21439.</title>
        <authorList>
            <person name="Lucas S."/>
            <person name="Han J."/>
            <person name="Lapidus A."/>
            <person name="Cheng J.-F."/>
            <person name="Goodwin L."/>
            <person name="Pitluck S."/>
            <person name="Peters L."/>
            <person name="Ovchinnikova G."/>
            <person name="Teshima H."/>
            <person name="Detter J.C."/>
            <person name="Han C."/>
            <person name="Tapia R."/>
            <person name="Land M."/>
            <person name="Hauser L."/>
            <person name="Kyrpides N."/>
            <person name="Ivanova N."/>
            <person name="Pagani I."/>
            <person name="Kruse T."/>
            <person name="de Vos W.M."/>
            <person name="Boon N."/>
            <person name="Smidt H."/>
            <person name="Woyke T."/>
        </authorList>
    </citation>
    <scope>NUCLEOTIDE SEQUENCE [LARGE SCALE GENOMIC DNA]</scope>
    <source>
        <strain evidence="2">LMG P-21439 / DCA1</strain>
    </source>
</reference>
<keyword evidence="2" id="KW-1185">Reference proteome</keyword>
<dbReference type="eggNOG" id="COG0457">
    <property type="taxonomic scope" value="Bacteria"/>
</dbReference>
<dbReference type="HOGENOM" id="CLU_103650_0_0_9"/>
<dbReference type="STRING" id="871963.Desdi_3049"/>
<dbReference type="RefSeq" id="WP_015263415.1">
    <property type="nucleotide sequence ID" value="NC_019903.1"/>
</dbReference>
<organism evidence="1 2">
    <name type="scientific">Desulfitobacterium dichloroeliminans (strain LMG P-21439 / DCA1)</name>
    <dbReference type="NCBI Taxonomy" id="871963"/>
    <lineage>
        <taxon>Bacteria</taxon>
        <taxon>Bacillati</taxon>
        <taxon>Bacillota</taxon>
        <taxon>Clostridia</taxon>
        <taxon>Eubacteriales</taxon>
        <taxon>Desulfitobacteriaceae</taxon>
        <taxon>Desulfitobacterium</taxon>
    </lineage>
</organism>
<dbReference type="SUPFAM" id="SSF48452">
    <property type="entry name" value="TPR-like"/>
    <property type="match status" value="1"/>
</dbReference>
<accession>L0F9F1</accession>
<dbReference type="InterPro" id="IPR011990">
    <property type="entry name" value="TPR-like_helical_dom_sf"/>
</dbReference>
<protein>
    <recommendedName>
        <fullName evidence="3">Tetratricopeptide repeat protein</fullName>
    </recommendedName>
</protein>
<evidence type="ECO:0000313" key="1">
    <source>
        <dbReference type="EMBL" id="AGA70454.1"/>
    </source>
</evidence>
<evidence type="ECO:0008006" key="3">
    <source>
        <dbReference type="Google" id="ProtNLM"/>
    </source>
</evidence>
<dbReference type="OrthoDB" id="1807878at2"/>
<evidence type="ECO:0000313" key="2">
    <source>
        <dbReference type="Proteomes" id="UP000010797"/>
    </source>
</evidence>
<dbReference type="EMBL" id="CP003344">
    <property type="protein sequence ID" value="AGA70454.1"/>
    <property type="molecule type" value="Genomic_DNA"/>
</dbReference>
<dbReference type="KEGG" id="ddl:Desdi_3049"/>
<proteinExistence type="predicted"/>
<name>L0F9F1_DESDL</name>
<dbReference type="Gene3D" id="1.25.40.10">
    <property type="entry name" value="Tetratricopeptide repeat domain"/>
    <property type="match status" value="1"/>
</dbReference>
<dbReference type="Proteomes" id="UP000010797">
    <property type="component" value="Chromosome"/>
</dbReference>